<dbReference type="AlphaFoldDB" id="A0A5B7I4U2"/>
<gene>
    <name evidence="2" type="ORF">E2C01_070328</name>
</gene>
<comment type="caution">
    <text evidence="2">The sequence shown here is derived from an EMBL/GenBank/DDBJ whole genome shotgun (WGS) entry which is preliminary data.</text>
</comment>
<keyword evidence="3" id="KW-1185">Reference proteome</keyword>
<proteinExistence type="predicted"/>
<feature type="region of interest" description="Disordered" evidence="1">
    <location>
        <begin position="52"/>
        <end position="79"/>
    </location>
</feature>
<name>A0A5B7I4U2_PORTR</name>
<reference evidence="2 3" key="1">
    <citation type="submission" date="2019-05" db="EMBL/GenBank/DDBJ databases">
        <title>Another draft genome of Portunus trituberculatus and its Hox gene families provides insights of decapod evolution.</title>
        <authorList>
            <person name="Jeong J.-H."/>
            <person name="Song I."/>
            <person name="Kim S."/>
            <person name="Choi T."/>
            <person name="Kim D."/>
            <person name="Ryu S."/>
            <person name="Kim W."/>
        </authorList>
    </citation>
    <scope>NUCLEOTIDE SEQUENCE [LARGE SCALE GENOMIC DNA]</scope>
    <source>
        <tissue evidence="2">Muscle</tissue>
    </source>
</reference>
<organism evidence="2 3">
    <name type="scientific">Portunus trituberculatus</name>
    <name type="common">Swimming crab</name>
    <name type="synonym">Neptunus trituberculatus</name>
    <dbReference type="NCBI Taxonomy" id="210409"/>
    <lineage>
        <taxon>Eukaryota</taxon>
        <taxon>Metazoa</taxon>
        <taxon>Ecdysozoa</taxon>
        <taxon>Arthropoda</taxon>
        <taxon>Crustacea</taxon>
        <taxon>Multicrustacea</taxon>
        <taxon>Malacostraca</taxon>
        <taxon>Eumalacostraca</taxon>
        <taxon>Eucarida</taxon>
        <taxon>Decapoda</taxon>
        <taxon>Pleocyemata</taxon>
        <taxon>Brachyura</taxon>
        <taxon>Eubrachyura</taxon>
        <taxon>Portunoidea</taxon>
        <taxon>Portunidae</taxon>
        <taxon>Portuninae</taxon>
        <taxon>Portunus</taxon>
    </lineage>
</organism>
<evidence type="ECO:0000313" key="2">
    <source>
        <dbReference type="EMBL" id="MPC75928.1"/>
    </source>
</evidence>
<dbReference type="Proteomes" id="UP000324222">
    <property type="component" value="Unassembled WGS sequence"/>
</dbReference>
<evidence type="ECO:0000256" key="1">
    <source>
        <dbReference type="SAM" id="MobiDB-lite"/>
    </source>
</evidence>
<evidence type="ECO:0000313" key="3">
    <source>
        <dbReference type="Proteomes" id="UP000324222"/>
    </source>
</evidence>
<protein>
    <submittedName>
        <fullName evidence="2">Uncharacterized protein</fullName>
    </submittedName>
</protein>
<accession>A0A5B7I4U2</accession>
<feature type="compositionally biased region" description="Basic residues" evidence="1">
    <location>
        <begin position="52"/>
        <end position="66"/>
    </location>
</feature>
<sequence length="79" mass="9127">MRNIVPRGFGERQQRRRQRQRWPAAGSTCASCSFQGRAGRDTQVPALIHNTAAHKTKHNRQNKTPRHTLQNTRANKKRV</sequence>
<feature type="region of interest" description="Disordered" evidence="1">
    <location>
        <begin position="1"/>
        <end position="38"/>
    </location>
</feature>
<dbReference type="EMBL" id="VSRR010042192">
    <property type="protein sequence ID" value="MPC75928.1"/>
    <property type="molecule type" value="Genomic_DNA"/>
</dbReference>